<evidence type="ECO:0000313" key="2">
    <source>
        <dbReference type="EMBL" id="KAJ7418844.1"/>
    </source>
</evidence>
<name>A0ABQ9DD07_9PASS</name>
<dbReference type="EMBL" id="WHWB01033573">
    <property type="protein sequence ID" value="KAJ7418844.1"/>
    <property type="molecule type" value="Genomic_DNA"/>
</dbReference>
<proteinExistence type="predicted"/>
<feature type="region of interest" description="Disordered" evidence="1">
    <location>
        <begin position="1"/>
        <end position="67"/>
    </location>
</feature>
<keyword evidence="3" id="KW-1185">Reference proteome</keyword>
<protein>
    <submittedName>
        <fullName evidence="2">Protein pxr1-like</fullName>
    </submittedName>
</protein>
<evidence type="ECO:0000313" key="3">
    <source>
        <dbReference type="Proteomes" id="UP001145742"/>
    </source>
</evidence>
<accession>A0ABQ9DD07</accession>
<comment type="caution">
    <text evidence="2">The sequence shown here is derived from an EMBL/GenBank/DDBJ whole genome shotgun (WGS) entry which is preliminary data.</text>
</comment>
<organism evidence="2 3">
    <name type="scientific">Willisornis vidua</name>
    <name type="common">Xingu scale-backed antbird</name>
    <dbReference type="NCBI Taxonomy" id="1566151"/>
    <lineage>
        <taxon>Eukaryota</taxon>
        <taxon>Metazoa</taxon>
        <taxon>Chordata</taxon>
        <taxon>Craniata</taxon>
        <taxon>Vertebrata</taxon>
        <taxon>Euteleostomi</taxon>
        <taxon>Archelosauria</taxon>
        <taxon>Archosauria</taxon>
        <taxon>Dinosauria</taxon>
        <taxon>Saurischia</taxon>
        <taxon>Theropoda</taxon>
        <taxon>Coelurosauria</taxon>
        <taxon>Aves</taxon>
        <taxon>Neognathae</taxon>
        <taxon>Neoaves</taxon>
        <taxon>Telluraves</taxon>
        <taxon>Australaves</taxon>
        <taxon>Passeriformes</taxon>
        <taxon>Thamnophilidae</taxon>
        <taxon>Willisornis</taxon>
    </lineage>
</organism>
<sequence length="86" mass="9396">MPAGSKMDPPLAKAELISNGGRKKKKKQPVEYQQQRGVRIHDRNSFVDAKVSEEGGRGGASGTVPVVKTKAVPLQPWRPMVKQMSN</sequence>
<gene>
    <name evidence="2" type="ORF">WISP_57327</name>
</gene>
<evidence type="ECO:0000256" key="1">
    <source>
        <dbReference type="SAM" id="MobiDB-lite"/>
    </source>
</evidence>
<dbReference type="Proteomes" id="UP001145742">
    <property type="component" value="Unassembled WGS sequence"/>
</dbReference>
<reference evidence="2" key="1">
    <citation type="submission" date="2019-10" db="EMBL/GenBank/DDBJ databases">
        <authorList>
            <person name="Soares A.E.R."/>
            <person name="Aleixo A."/>
            <person name="Schneider P."/>
            <person name="Miyaki C.Y."/>
            <person name="Schneider M.P."/>
            <person name="Mello C."/>
            <person name="Vasconcelos A.T.R."/>
        </authorList>
    </citation>
    <scope>NUCLEOTIDE SEQUENCE</scope>
    <source>
        <tissue evidence="2">Muscle</tissue>
    </source>
</reference>
<feature type="compositionally biased region" description="Basic and acidic residues" evidence="1">
    <location>
        <begin position="39"/>
        <end position="56"/>
    </location>
</feature>